<proteinExistence type="predicted"/>
<dbReference type="InterPro" id="IPR016047">
    <property type="entry name" value="M23ase_b-sheet_dom"/>
</dbReference>
<evidence type="ECO:0000313" key="3">
    <source>
        <dbReference type="EMBL" id="MBC8756729.1"/>
    </source>
</evidence>
<dbReference type="CDD" id="cd12797">
    <property type="entry name" value="M23_peptidase"/>
    <property type="match status" value="1"/>
</dbReference>
<evidence type="ECO:0000313" key="4">
    <source>
        <dbReference type="Proteomes" id="UP000619238"/>
    </source>
</evidence>
<dbReference type="RefSeq" id="WP_187563771.1">
    <property type="nucleotide sequence ID" value="NZ_JACGWS010000013.1"/>
</dbReference>
<keyword evidence="1" id="KW-1133">Transmembrane helix</keyword>
<gene>
    <name evidence="3" type="ORF">H2O64_18795</name>
</gene>
<dbReference type="Pfam" id="PF01551">
    <property type="entry name" value="Peptidase_M23"/>
    <property type="match status" value="1"/>
</dbReference>
<dbReference type="InterPro" id="IPR011055">
    <property type="entry name" value="Dup_hybrid_motif"/>
</dbReference>
<dbReference type="EMBL" id="JACGWS010000013">
    <property type="protein sequence ID" value="MBC8756729.1"/>
    <property type="molecule type" value="Genomic_DNA"/>
</dbReference>
<protein>
    <submittedName>
        <fullName evidence="3">M23 family metallopeptidase</fullName>
    </submittedName>
</protein>
<dbReference type="PANTHER" id="PTHR21666">
    <property type="entry name" value="PEPTIDASE-RELATED"/>
    <property type="match status" value="1"/>
</dbReference>
<dbReference type="PANTHER" id="PTHR21666:SF286">
    <property type="entry name" value="LIPOPROTEIN NLPD"/>
    <property type="match status" value="1"/>
</dbReference>
<feature type="transmembrane region" description="Helical" evidence="1">
    <location>
        <begin position="26"/>
        <end position="52"/>
    </location>
</feature>
<dbReference type="Proteomes" id="UP000619238">
    <property type="component" value="Unassembled WGS sequence"/>
</dbReference>
<name>A0ABR7QDU9_9FLAO</name>
<dbReference type="Gene3D" id="2.70.70.10">
    <property type="entry name" value="Glucose Permease (Domain IIA)"/>
    <property type="match status" value="1"/>
</dbReference>
<dbReference type="InterPro" id="IPR050570">
    <property type="entry name" value="Cell_wall_metabolism_enzyme"/>
</dbReference>
<comment type="caution">
    <text evidence="3">The sequence shown here is derived from an EMBL/GenBank/DDBJ whole genome shotgun (WGS) entry which is preliminary data.</text>
</comment>
<evidence type="ECO:0000256" key="1">
    <source>
        <dbReference type="SAM" id="Phobius"/>
    </source>
</evidence>
<feature type="domain" description="M23ase beta-sheet core" evidence="2">
    <location>
        <begin position="201"/>
        <end position="296"/>
    </location>
</feature>
<sequence>MSKVKYYYDSETLSYRKIEGKRGRKIGYIFLYVASVVLCSILLVTIFFYTALETPNEKVLKRELTNMQFRYDLLNKKITQAQTVLENVEERDNNIYRLYFEANPIPEEQRKAGFGGVNRYEEMYNYENADLIISTTKRLEELQKRLVVQSKSLDEIAILAEDKEEFLASIPAIQPVNNENLTRMASGYGMRNDPFNKTRKMHWGMDFTAPKGTPVYAAGDGKVVRADNSAAGFGKHIRIDHGYGYVSLYAHLSKYNVRKGKKVKRGDLIGFVGSTGRSQAPHLHYEIRKNGDKINPINFYYGNLSPKEFEELLKNAAKQNQSLD</sequence>
<evidence type="ECO:0000259" key="2">
    <source>
        <dbReference type="Pfam" id="PF01551"/>
    </source>
</evidence>
<keyword evidence="4" id="KW-1185">Reference proteome</keyword>
<reference evidence="3 4" key="1">
    <citation type="submission" date="2020-07" db="EMBL/GenBank/DDBJ databases">
        <title>Description of Kordia aestuariivivens sp. nov., isolated from a tidal flat.</title>
        <authorList>
            <person name="Park S."/>
            <person name="Yoon J.-H."/>
        </authorList>
    </citation>
    <scope>NUCLEOTIDE SEQUENCE [LARGE SCALE GENOMIC DNA]</scope>
    <source>
        <strain evidence="3 4">YSTF-M3</strain>
    </source>
</reference>
<keyword evidence="1" id="KW-0472">Membrane</keyword>
<accession>A0ABR7QDU9</accession>
<keyword evidence="1" id="KW-0812">Transmembrane</keyword>
<dbReference type="SUPFAM" id="SSF51261">
    <property type="entry name" value="Duplicated hybrid motif"/>
    <property type="match status" value="1"/>
</dbReference>
<organism evidence="3 4">
    <name type="scientific">Kordia aestuariivivens</name>
    <dbReference type="NCBI Taxonomy" id="2759037"/>
    <lineage>
        <taxon>Bacteria</taxon>
        <taxon>Pseudomonadati</taxon>
        <taxon>Bacteroidota</taxon>
        <taxon>Flavobacteriia</taxon>
        <taxon>Flavobacteriales</taxon>
        <taxon>Flavobacteriaceae</taxon>
        <taxon>Kordia</taxon>
    </lineage>
</organism>